<dbReference type="PANTHER" id="PTHR37422:SF13">
    <property type="entry name" value="LIPOPOLYSACCHARIDE BIOSYNTHESIS PROTEIN PA4999-RELATED"/>
    <property type="match status" value="1"/>
</dbReference>
<accession>A0A0F3IM54</accession>
<organism evidence="7 8">
    <name type="scientific">Methylocucumis oryzae</name>
    <dbReference type="NCBI Taxonomy" id="1632867"/>
    <lineage>
        <taxon>Bacteria</taxon>
        <taxon>Pseudomonadati</taxon>
        <taxon>Pseudomonadota</taxon>
        <taxon>Gammaproteobacteria</taxon>
        <taxon>Methylococcales</taxon>
        <taxon>Methylococcaceae</taxon>
        <taxon>Methylocucumis</taxon>
    </lineage>
</organism>
<evidence type="ECO:0000259" key="6">
    <source>
        <dbReference type="Pfam" id="PF04932"/>
    </source>
</evidence>
<feature type="transmembrane region" description="Helical" evidence="5">
    <location>
        <begin position="109"/>
        <end position="135"/>
    </location>
</feature>
<dbReference type="Pfam" id="PF04932">
    <property type="entry name" value="Wzy_C"/>
    <property type="match status" value="1"/>
</dbReference>
<evidence type="ECO:0000256" key="3">
    <source>
        <dbReference type="ARBA" id="ARBA00022989"/>
    </source>
</evidence>
<keyword evidence="2 5" id="KW-0812">Transmembrane</keyword>
<evidence type="ECO:0000313" key="7">
    <source>
        <dbReference type="EMBL" id="KJV07558.1"/>
    </source>
</evidence>
<dbReference type="EMBL" id="LAJX01000029">
    <property type="protein sequence ID" value="KJV07558.1"/>
    <property type="molecule type" value="Genomic_DNA"/>
</dbReference>
<reference evidence="7 8" key="2">
    <citation type="journal article" date="2016" name="Microb. Ecol.">
        <title>Genome Characteristics of a Novel Type I Methanotroph (Sn10-6) Isolated from a Flooded Indian Rice Field.</title>
        <authorList>
            <person name="Rahalkar M.C."/>
            <person name="Pandit P.S."/>
            <person name="Dhakephalkar P.K."/>
            <person name="Pore S."/>
            <person name="Arora P."/>
            <person name="Kapse N."/>
        </authorList>
    </citation>
    <scope>NUCLEOTIDE SEQUENCE [LARGE SCALE GENOMIC DNA]</scope>
    <source>
        <strain evidence="7 8">Sn10-6</strain>
    </source>
</reference>
<reference evidence="8" key="1">
    <citation type="submission" date="2015-03" db="EMBL/GenBank/DDBJ databases">
        <title>Draft genome sequence of a novel methanotroph (Sn10-6) isolated from flooded ricefield rhizosphere in India.</title>
        <authorList>
            <person name="Pandit P.S."/>
            <person name="Pore S.D."/>
            <person name="Arora P."/>
            <person name="Kapse N.G."/>
            <person name="Dhakephalkar P.K."/>
            <person name="Rahalkar M.C."/>
        </authorList>
    </citation>
    <scope>NUCLEOTIDE SEQUENCE [LARGE SCALE GENOMIC DNA]</scope>
    <source>
        <strain evidence="8">Sn10-6</strain>
    </source>
</reference>
<evidence type="ECO:0000256" key="1">
    <source>
        <dbReference type="ARBA" id="ARBA00004141"/>
    </source>
</evidence>
<dbReference type="InterPro" id="IPR007016">
    <property type="entry name" value="O-antigen_ligase-rel_domated"/>
</dbReference>
<dbReference type="GO" id="GO:0016020">
    <property type="term" value="C:membrane"/>
    <property type="evidence" value="ECO:0007669"/>
    <property type="project" value="UniProtKB-SubCell"/>
</dbReference>
<feature type="domain" description="O-antigen ligase-related" evidence="6">
    <location>
        <begin position="185"/>
        <end position="322"/>
    </location>
</feature>
<feature type="transmembrane region" description="Helical" evidence="5">
    <location>
        <begin position="12"/>
        <end position="40"/>
    </location>
</feature>
<feature type="transmembrane region" description="Helical" evidence="5">
    <location>
        <begin position="209"/>
        <end position="229"/>
    </location>
</feature>
<sequence>MLRFSTESILLLLISIYFSTAVSSILSIIVILVWLVLGYYKHLPNLLKTHPPALWATLVYGYFLFAITYSHATIADISYTLTKYIELLFIPIFIPFLTTPKTHRLAWRVFVAASVLTLLASYLMAFGCFGEVLMLNASPKSRITHGILIAYFAFYCLHKTSRTNLTQKIVFGGLFILCWHNLFFIVNGRTGQFVLVVLVLLFVNQKLSLKQGGITVLTLVVFISLFYCYSEKAQRLHEGVINTQAFFQPIPTQTDSSMGLRYTFWRNSLKLIAERPWFGYGTGGFVEAYNQVKGISPVTKNPHNEFLRITVETGLIGLTVYLAFLLSYIKTAFRLPEPEKLLAQGLITCLVISSIFNSPIMDHTEGHWFALLFALTSSALPQHSSKLALPH</sequence>
<proteinExistence type="predicted"/>
<protein>
    <recommendedName>
        <fullName evidence="6">O-antigen ligase-related domain-containing protein</fullName>
    </recommendedName>
</protein>
<feature type="transmembrane region" description="Helical" evidence="5">
    <location>
        <begin position="141"/>
        <end position="158"/>
    </location>
</feature>
<evidence type="ECO:0000256" key="2">
    <source>
        <dbReference type="ARBA" id="ARBA00022692"/>
    </source>
</evidence>
<dbReference type="Proteomes" id="UP000033684">
    <property type="component" value="Unassembled WGS sequence"/>
</dbReference>
<dbReference type="PATRIC" id="fig|1632867.3.peg.3526"/>
<evidence type="ECO:0000313" key="8">
    <source>
        <dbReference type="Proteomes" id="UP000033684"/>
    </source>
</evidence>
<comment type="caution">
    <text evidence="7">The sequence shown here is derived from an EMBL/GenBank/DDBJ whole genome shotgun (WGS) entry which is preliminary data.</text>
</comment>
<comment type="subcellular location">
    <subcellularLocation>
        <location evidence="1">Membrane</location>
        <topology evidence="1">Multi-pass membrane protein</topology>
    </subcellularLocation>
</comment>
<evidence type="ECO:0000256" key="4">
    <source>
        <dbReference type="ARBA" id="ARBA00023136"/>
    </source>
</evidence>
<gene>
    <name evidence="7" type="ORF">VZ94_04045</name>
</gene>
<feature type="transmembrane region" description="Helical" evidence="5">
    <location>
        <begin position="170"/>
        <end position="203"/>
    </location>
</feature>
<dbReference type="InterPro" id="IPR051533">
    <property type="entry name" value="WaaL-like"/>
</dbReference>
<keyword evidence="8" id="KW-1185">Reference proteome</keyword>
<feature type="transmembrane region" description="Helical" evidence="5">
    <location>
        <begin position="52"/>
        <end position="71"/>
    </location>
</feature>
<keyword evidence="3 5" id="KW-1133">Transmembrane helix</keyword>
<dbReference type="PANTHER" id="PTHR37422">
    <property type="entry name" value="TEICHURONIC ACID BIOSYNTHESIS PROTEIN TUAE"/>
    <property type="match status" value="1"/>
</dbReference>
<evidence type="ECO:0000256" key="5">
    <source>
        <dbReference type="SAM" id="Phobius"/>
    </source>
</evidence>
<name>A0A0F3IM54_9GAMM</name>
<keyword evidence="4 5" id="KW-0472">Membrane</keyword>
<feature type="transmembrane region" description="Helical" evidence="5">
    <location>
        <begin position="309"/>
        <end position="329"/>
    </location>
</feature>
<dbReference type="AlphaFoldDB" id="A0A0F3IM54"/>